<keyword evidence="3 5" id="KW-0413">Isomerase</keyword>
<comment type="pathway">
    <text evidence="1 5">Carbohydrate metabolism; hexose metabolism.</text>
</comment>
<evidence type="ECO:0000313" key="8">
    <source>
        <dbReference type="EMBL" id="GFE79216.1"/>
    </source>
</evidence>
<evidence type="ECO:0000256" key="7">
    <source>
        <dbReference type="PIRSR" id="PIRSR005096-3"/>
    </source>
</evidence>
<evidence type="ECO:0000256" key="4">
    <source>
        <dbReference type="ARBA" id="ARBA00023277"/>
    </source>
</evidence>
<dbReference type="Gene3D" id="2.70.98.10">
    <property type="match status" value="1"/>
</dbReference>
<dbReference type="InterPro" id="IPR015443">
    <property type="entry name" value="Aldose_1-epimerase"/>
</dbReference>
<dbReference type="InterPro" id="IPR008183">
    <property type="entry name" value="Aldose_1/G6P_1-epimerase"/>
</dbReference>
<dbReference type="InterPro" id="IPR014718">
    <property type="entry name" value="GH-type_carb-bd"/>
</dbReference>
<comment type="catalytic activity">
    <reaction evidence="5">
        <text>alpha-D-glucose = beta-D-glucose</text>
        <dbReference type="Rhea" id="RHEA:10264"/>
        <dbReference type="ChEBI" id="CHEBI:15903"/>
        <dbReference type="ChEBI" id="CHEBI:17925"/>
        <dbReference type="EC" id="5.1.3.3"/>
    </reaction>
</comment>
<dbReference type="CDD" id="cd09019">
    <property type="entry name" value="galactose_mutarotase_like"/>
    <property type="match status" value="1"/>
</dbReference>
<protein>
    <recommendedName>
        <fullName evidence="5">Aldose 1-epimerase</fullName>
        <ecNumber evidence="5">5.1.3.3</ecNumber>
    </recommendedName>
</protein>
<feature type="active site" description="Proton donor" evidence="6">
    <location>
        <position position="179"/>
    </location>
</feature>
<dbReference type="UniPathway" id="UPA00242"/>
<evidence type="ECO:0000256" key="2">
    <source>
        <dbReference type="ARBA" id="ARBA00006206"/>
    </source>
</evidence>
<name>A0A829Y8Y2_9GAMM</name>
<evidence type="ECO:0000256" key="5">
    <source>
        <dbReference type="PIRNR" id="PIRNR005096"/>
    </source>
</evidence>
<dbReference type="PANTHER" id="PTHR10091">
    <property type="entry name" value="ALDOSE-1-EPIMERASE"/>
    <property type="match status" value="1"/>
</dbReference>
<reference evidence="9" key="1">
    <citation type="submission" date="2020-01" db="EMBL/GenBank/DDBJ databases">
        <title>'Steroidobacter agaridevorans' sp. nov., agar-degrading bacteria isolated from rhizosphere soils.</title>
        <authorList>
            <person name="Ikenaga M."/>
            <person name="Kataoka M."/>
            <person name="Murouchi A."/>
            <person name="Katsuragi S."/>
            <person name="Sakai M."/>
        </authorList>
    </citation>
    <scope>NUCLEOTIDE SEQUENCE [LARGE SCALE GENOMIC DNA]</scope>
    <source>
        <strain evidence="9">YU21-B</strain>
    </source>
</reference>
<comment type="caution">
    <text evidence="8">The sequence shown here is derived from an EMBL/GenBank/DDBJ whole genome shotgun (WGS) entry which is preliminary data.</text>
</comment>
<evidence type="ECO:0000256" key="1">
    <source>
        <dbReference type="ARBA" id="ARBA00005028"/>
    </source>
</evidence>
<comment type="similarity">
    <text evidence="2 5">Belongs to the aldose epimerase family.</text>
</comment>
<dbReference type="GO" id="GO:0033499">
    <property type="term" value="P:galactose catabolic process via UDP-galactose, Leloir pathway"/>
    <property type="evidence" value="ECO:0007669"/>
    <property type="project" value="TreeGrafter"/>
</dbReference>
<dbReference type="EC" id="5.1.3.3" evidence="5"/>
<feature type="binding site" evidence="7">
    <location>
        <begin position="179"/>
        <end position="181"/>
    </location>
    <ligand>
        <name>beta-D-galactose</name>
        <dbReference type="ChEBI" id="CHEBI:27667"/>
    </ligand>
</feature>
<dbReference type="InterPro" id="IPR011013">
    <property type="entry name" value="Gal_mutarotase_sf_dom"/>
</dbReference>
<keyword evidence="4 5" id="KW-0119">Carbohydrate metabolism</keyword>
<dbReference type="InterPro" id="IPR047215">
    <property type="entry name" value="Galactose_mutarotase-like"/>
</dbReference>
<accession>A0A829Y8Y2</accession>
<organism evidence="8 9">
    <name type="scientific">Steroidobacter agaridevorans</name>
    <dbReference type="NCBI Taxonomy" id="2695856"/>
    <lineage>
        <taxon>Bacteria</taxon>
        <taxon>Pseudomonadati</taxon>
        <taxon>Pseudomonadota</taxon>
        <taxon>Gammaproteobacteria</taxon>
        <taxon>Steroidobacterales</taxon>
        <taxon>Steroidobacteraceae</taxon>
        <taxon>Steroidobacter</taxon>
    </lineage>
</organism>
<evidence type="ECO:0000256" key="3">
    <source>
        <dbReference type="ARBA" id="ARBA00023235"/>
    </source>
</evidence>
<dbReference type="GO" id="GO:0004034">
    <property type="term" value="F:aldose 1-epimerase activity"/>
    <property type="evidence" value="ECO:0007669"/>
    <property type="project" value="UniProtKB-EC"/>
</dbReference>
<proteinExistence type="inferred from homology"/>
<dbReference type="PIRSF" id="PIRSF005096">
    <property type="entry name" value="GALM"/>
    <property type="match status" value="1"/>
</dbReference>
<dbReference type="PANTHER" id="PTHR10091:SF0">
    <property type="entry name" value="GALACTOSE MUTAROTASE"/>
    <property type="match status" value="1"/>
</dbReference>
<feature type="binding site" evidence="7">
    <location>
        <begin position="80"/>
        <end position="81"/>
    </location>
    <ligand>
        <name>beta-D-galactose</name>
        <dbReference type="ChEBI" id="CHEBI:27667"/>
    </ligand>
</feature>
<dbReference type="SUPFAM" id="SSF74650">
    <property type="entry name" value="Galactose mutarotase-like"/>
    <property type="match status" value="1"/>
</dbReference>
<dbReference type="AlphaFoldDB" id="A0A829Y8Y2"/>
<evidence type="ECO:0000313" key="9">
    <source>
        <dbReference type="Proteomes" id="UP000445000"/>
    </source>
</evidence>
<keyword evidence="9" id="KW-1185">Reference proteome</keyword>
<dbReference type="EMBL" id="BLJN01000001">
    <property type="protein sequence ID" value="GFE79216.1"/>
    <property type="molecule type" value="Genomic_DNA"/>
</dbReference>
<evidence type="ECO:0000256" key="6">
    <source>
        <dbReference type="PIRSR" id="PIRSR005096-1"/>
    </source>
</evidence>
<dbReference type="GO" id="GO:0030246">
    <property type="term" value="F:carbohydrate binding"/>
    <property type="evidence" value="ECO:0007669"/>
    <property type="project" value="InterPro"/>
</dbReference>
<gene>
    <name evidence="8" type="ORF">GCM10011487_12160</name>
</gene>
<feature type="active site" description="Proton acceptor" evidence="6">
    <location>
        <position position="310"/>
    </location>
</feature>
<dbReference type="GO" id="GO:0006006">
    <property type="term" value="P:glucose metabolic process"/>
    <property type="evidence" value="ECO:0007669"/>
    <property type="project" value="TreeGrafter"/>
</dbReference>
<sequence>MHHVEQMRWGQLGARSVYQIAVTNANGLVLKMTNCGARITALLVPDRGGGLDDVVLGFDHLAQYLESDPYFGATIGRVANRIRSARFMIDRNIFLLTANDGEHALHGGGEFATAVWDVDVVKQARATELRFAYCSADGSHGFPGNLRCHVTYTLGDDNAIGIRFEAETDRATHVNMTHHGYFNLNGGRSPIYDHRVRIDARRYLKLDGAGAATGEIGRLRGAPWDLSRSTRLGDCIHRIPLRGYHHNYIFSRTARALRHVAEVIEPDSGRILDVATTQPGIVFYAANGFTGELVGKGGTIYSRHAGLCLETQHHTDACNFAQFPSTLLRPGERYCEHVRYSFRLLPA</sequence>
<dbReference type="Proteomes" id="UP000445000">
    <property type="component" value="Unassembled WGS sequence"/>
</dbReference>
<dbReference type="Pfam" id="PF01263">
    <property type="entry name" value="Aldose_epim"/>
    <property type="match status" value="1"/>
</dbReference>
<dbReference type="RefSeq" id="WP_157994169.1">
    <property type="nucleotide sequence ID" value="NZ_BLJN01000001.1"/>
</dbReference>